<evidence type="ECO:0008006" key="2">
    <source>
        <dbReference type="Google" id="ProtNLM"/>
    </source>
</evidence>
<dbReference type="AlphaFoldDB" id="A0A0F8YJT3"/>
<dbReference type="EMBL" id="LAZR01053024">
    <property type="protein sequence ID" value="KKK81667.1"/>
    <property type="molecule type" value="Genomic_DNA"/>
</dbReference>
<dbReference type="GO" id="GO:0016787">
    <property type="term" value="F:hydrolase activity"/>
    <property type="evidence" value="ECO:0007669"/>
    <property type="project" value="InterPro"/>
</dbReference>
<protein>
    <recommendedName>
        <fullName evidence="2">Calcineurin-like phosphoesterase domain-containing protein</fullName>
    </recommendedName>
</protein>
<reference evidence="1" key="1">
    <citation type="journal article" date="2015" name="Nature">
        <title>Complex archaea that bridge the gap between prokaryotes and eukaryotes.</title>
        <authorList>
            <person name="Spang A."/>
            <person name="Saw J.H."/>
            <person name="Jorgensen S.L."/>
            <person name="Zaremba-Niedzwiedzka K."/>
            <person name="Martijn J."/>
            <person name="Lind A.E."/>
            <person name="van Eijk R."/>
            <person name="Schleper C."/>
            <person name="Guy L."/>
            <person name="Ettema T.J."/>
        </authorList>
    </citation>
    <scope>NUCLEOTIDE SEQUENCE</scope>
</reference>
<comment type="caution">
    <text evidence="1">The sequence shown here is derived from an EMBL/GenBank/DDBJ whole genome shotgun (WGS) entry which is preliminary data.</text>
</comment>
<sequence>MAQAFTTFLQAVTGNAILADSTADSLKKLWKLRKPSVLPTRLGMAFGSERKYVSCQVDPSKFKTIELLHVTDVQMFHRGCRLDRVLEYRDWVLAKPNRFMLWGGDMIDASTIFSPGRPWDNILAPDGQVMGFIEHWMPAAHRVLGYVGGNHERRGLKTFGDLGLLLATFLGIPYSGGQQFVDIHYGAWKPFTVHLWHGGGASKTDGGKMQMLTHWMKEYPGANLYLVGHLHTAMTVFKFPPKRDHQRLEIKFMKSAGAMSSSFLKTWGTYAETAGMSASDVLMARAILFPDGKWELTLR</sequence>
<name>A0A0F8YJT3_9ZZZZ</name>
<dbReference type="SUPFAM" id="SSF56300">
    <property type="entry name" value="Metallo-dependent phosphatases"/>
    <property type="match status" value="1"/>
</dbReference>
<evidence type="ECO:0000313" key="1">
    <source>
        <dbReference type="EMBL" id="KKK81667.1"/>
    </source>
</evidence>
<proteinExistence type="predicted"/>
<accession>A0A0F8YJT3</accession>
<dbReference type="InterPro" id="IPR029052">
    <property type="entry name" value="Metallo-depent_PP-like"/>
</dbReference>
<gene>
    <name evidence="1" type="ORF">LCGC14_2811160</name>
</gene>
<organism evidence="1">
    <name type="scientific">marine sediment metagenome</name>
    <dbReference type="NCBI Taxonomy" id="412755"/>
    <lineage>
        <taxon>unclassified sequences</taxon>
        <taxon>metagenomes</taxon>
        <taxon>ecological metagenomes</taxon>
    </lineage>
</organism>